<accession>A0A4Y2UYU1</accession>
<protein>
    <submittedName>
        <fullName evidence="1">Uncharacterized protein</fullName>
    </submittedName>
</protein>
<evidence type="ECO:0000313" key="2">
    <source>
        <dbReference type="Proteomes" id="UP000499080"/>
    </source>
</evidence>
<dbReference type="Proteomes" id="UP000499080">
    <property type="component" value="Unassembled WGS sequence"/>
</dbReference>
<evidence type="ECO:0000313" key="1">
    <source>
        <dbReference type="EMBL" id="GBO17401.1"/>
    </source>
</evidence>
<comment type="caution">
    <text evidence="1">The sequence shown here is derived from an EMBL/GenBank/DDBJ whole genome shotgun (WGS) entry which is preliminary data.</text>
</comment>
<reference evidence="1 2" key="1">
    <citation type="journal article" date="2019" name="Sci. Rep.">
        <title>Orb-weaving spider Araneus ventricosus genome elucidates the spidroin gene catalogue.</title>
        <authorList>
            <person name="Kono N."/>
            <person name="Nakamura H."/>
            <person name="Ohtoshi R."/>
            <person name="Moran D.A.P."/>
            <person name="Shinohara A."/>
            <person name="Yoshida Y."/>
            <person name="Fujiwara M."/>
            <person name="Mori M."/>
            <person name="Tomita M."/>
            <person name="Arakawa K."/>
        </authorList>
    </citation>
    <scope>NUCLEOTIDE SEQUENCE [LARGE SCALE GENOMIC DNA]</scope>
</reference>
<feature type="non-terminal residue" evidence="1">
    <location>
        <position position="79"/>
    </location>
</feature>
<proteinExistence type="predicted"/>
<dbReference type="EMBL" id="BGPR01041165">
    <property type="protein sequence ID" value="GBO17401.1"/>
    <property type="molecule type" value="Genomic_DNA"/>
</dbReference>
<name>A0A4Y2UYU1_ARAVE</name>
<organism evidence="1 2">
    <name type="scientific">Araneus ventricosus</name>
    <name type="common">Orbweaver spider</name>
    <name type="synonym">Epeira ventricosa</name>
    <dbReference type="NCBI Taxonomy" id="182803"/>
    <lineage>
        <taxon>Eukaryota</taxon>
        <taxon>Metazoa</taxon>
        <taxon>Ecdysozoa</taxon>
        <taxon>Arthropoda</taxon>
        <taxon>Chelicerata</taxon>
        <taxon>Arachnida</taxon>
        <taxon>Araneae</taxon>
        <taxon>Araneomorphae</taxon>
        <taxon>Entelegynae</taxon>
        <taxon>Araneoidea</taxon>
        <taxon>Araneidae</taxon>
        <taxon>Araneus</taxon>
    </lineage>
</organism>
<sequence>MQQPPVLPGTTRHRKWAQRATPPLLCHRIDESQVRPVIGSGPKEPHHHYCAIGLTRACLLIRQPLLRELTVSPRWGRAD</sequence>
<dbReference type="AlphaFoldDB" id="A0A4Y2UYU1"/>
<gene>
    <name evidence="1" type="ORF">AVEN_209572_1</name>
</gene>
<keyword evidence="2" id="KW-1185">Reference proteome</keyword>